<gene>
    <name evidence="2" type="ORF">E2562_021170</name>
</gene>
<evidence type="ECO:0000256" key="1">
    <source>
        <dbReference type="SAM" id="MobiDB-lite"/>
    </source>
</evidence>
<dbReference type="Proteomes" id="UP000479710">
    <property type="component" value="Unassembled WGS sequence"/>
</dbReference>
<dbReference type="AlphaFoldDB" id="A0A6G1DZ34"/>
<evidence type="ECO:0000313" key="2">
    <source>
        <dbReference type="EMBL" id="KAF0917661.1"/>
    </source>
</evidence>
<feature type="region of interest" description="Disordered" evidence="1">
    <location>
        <begin position="1"/>
        <end position="20"/>
    </location>
</feature>
<proteinExistence type="predicted"/>
<accession>A0A6G1DZ34</accession>
<reference evidence="2 3" key="1">
    <citation type="submission" date="2019-11" db="EMBL/GenBank/DDBJ databases">
        <title>Whole genome sequence of Oryza granulata.</title>
        <authorList>
            <person name="Li W."/>
        </authorList>
    </citation>
    <scope>NUCLEOTIDE SEQUENCE [LARGE SCALE GENOMIC DNA]</scope>
    <source>
        <strain evidence="3">cv. Menghai</strain>
        <tissue evidence="2">Leaf</tissue>
    </source>
</reference>
<evidence type="ECO:0000313" key="3">
    <source>
        <dbReference type="Proteomes" id="UP000479710"/>
    </source>
</evidence>
<feature type="region of interest" description="Disordered" evidence="1">
    <location>
        <begin position="110"/>
        <end position="148"/>
    </location>
</feature>
<organism evidence="2 3">
    <name type="scientific">Oryza meyeriana var. granulata</name>
    <dbReference type="NCBI Taxonomy" id="110450"/>
    <lineage>
        <taxon>Eukaryota</taxon>
        <taxon>Viridiplantae</taxon>
        <taxon>Streptophyta</taxon>
        <taxon>Embryophyta</taxon>
        <taxon>Tracheophyta</taxon>
        <taxon>Spermatophyta</taxon>
        <taxon>Magnoliopsida</taxon>
        <taxon>Liliopsida</taxon>
        <taxon>Poales</taxon>
        <taxon>Poaceae</taxon>
        <taxon>BOP clade</taxon>
        <taxon>Oryzoideae</taxon>
        <taxon>Oryzeae</taxon>
        <taxon>Oryzinae</taxon>
        <taxon>Oryza</taxon>
        <taxon>Oryza meyeriana</taxon>
    </lineage>
</organism>
<feature type="compositionally biased region" description="Polar residues" evidence="1">
    <location>
        <begin position="1"/>
        <end position="11"/>
    </location>
</feature>
<protein>
    <submittedName>
        <fullName evidence="2">Uncharacterized protein</fullName>
    </submittedName>
</protein>
<name>A0A6G1DZ34_9ORYZ</name>
<keyword evidence="3" id="KW-1185">Reference proteome</keyword>
<dbReference type="EMBL" id="SPHZ02000005">
    <property type="protein sequence ID" value="KAF0917661.1"/>
    <property type="molecule type" value="Genomic_DNA"/>
</dbReference>
<comment type="caution">
    <text evidence="2">The sequence shown here is derived from an EMBL/GenBank/DDBJ whole genome shotgun (WGS) entry which is preliminary data.</text>
</comment>
<feature type="compositionally biased region" description="Basic and acidic residues" evidence="1">
    <location>
        <begin position="125"/>
        <end position="148"/>
    </location>
</feature>
<sequence length="148" mass="16533">MEGEQESSQPSLEDDDRSTGKVELVCERRWWRKDEDACLPPTLRAAFDRCRGEHAAGAHLVHGTWTSSHDKDWLATAFGSGEFLAGAAPAKGSQIWSEPSLRPQVMIRQPEGADGAMSRQARWPRWSEEGEAAPRSREEMVAVRSRES</sequence>